<keyword evidence="3" id="KW-1185">Reference proteome</keyword>
<proteinExistence type="predicted"/>
<gene>
    <name evidence="2" type="ORF">AK812_SmicGene34191</name>
</gene>
<keyword evidence="1" id="KW-0812">Transmembrane</keyword>
<keyword evidence="1" id="KW-1133">Transmembrane helix</keyword>
<feature type="transmembrane region" description="Helical" evidence="1">
    <location>
        <begin position="61"/>
        <end position="85"/>
    </location>
</feature>
<accession>A0A1Q9CPT9</accession>
<name>A0A1Q9CPT9_SYMMI</name>
<comment type="caution">
    <text evidence="2">The sequence shown here is derived from an EMBL/GenBank/DDBJ whole genome shotgun (WGS) entry which is preliminary data.</text>
</comment>
<protein>
    <submittedName>
        <fullName evidence="2">Uncharacterized protein</fullName>
    </submittedName>
</protein>
<reference evidence="2 3" key="1">
    <citation type="submission" date="2016-02" db="EMBL/GenBank/DDBJ databases">
        <title>Genome analysis of coral dinoflagellate symbionts highlights evolutionary adaptations to a symbiotic lifestyle.</title>
        <authorList>
            <person name="Aranda M."/>
            <person name="Li Y."/>
            <person name="Liew Y.J."/>
            <person name="Baumgarten S."/>
            <person name="Simakov O."/>
            <person name="Wilson M."/>
            <person name="Piel J."/>
            <person name="Ashoor H."/>
            <person name="Bougouffa S."/>
            <person name="Bajic V.B."/>
            <person name="Ryu T."/>
            <person name="Ravasi T."/>
            <person name="Bayer T."/>
            <person name="Micklem G."/>
            <person name="Kim H."/>
            <person name="Bhak J."/>
            <person name="Lajeunesse T.C."/>
            <person name="Voolstra C.R."/>
        </authorList>
    </citation>
    <scope>NUCLEOTIDE SEQUENCE [LARGE SCALE GENOMIC DNA]</scope>
    <source>
        <strain evidence="2 3">CCMP2467</strain>
    </source>
</reference>
<evidence type="ECO:0000313" key="2">
    <source>
        <dbReference type="EMBL" id="OLP84887.1"/>
    </source>
</evidence>
<dbReference type="AlphaFoldDB" id="A0A1Q9CPT9"/>
<dbReference type="EMBL" id="LSRX01001010">
    <property type="protein sequence ID" value="OLP84887.1"/>
    <property type="molecule type" value="Genomic_DNA"/>
</dbReference>
<evidence type="ECO:0000313" key="3">
    <source>
        <dbReference type="Proteomes" id="UP000186817"/>
    </source>
</evidence>
<sequence length="398" mass="44108">MYSAELRSEWRYYLRMVFGAFPDPSGCRSSDISLWYQEEESAGEGAALVIPKAGKSYLGSWTFLLGVMSIVGHFMLLVSLASASLQDIVTRSSQDPSSCVQIANPWWCDPTKELTCTPYNYRPFTYNLQHGNICNGEVFDLLTGSRSDARAWAYFDSTGKASSGDFFVFHACDGAGLQSDCKGDIKYVEHFAGRAQGNSCQQDPKTSSNMRNYCKFKHPGTGTIYENYEAGWWNDGNAGGQAPNGITDYMAASSANGQWGDGVKRGVVTQAVMAWPNPYMQYDGKSNGYGTMHAISFTTFPWVCTRSDNGDNYFAAPSQVETGVKCYADNEPGWYKNTPGWPPYVYIYHMLLYKEASGKMALKGQKSTIELATGWSIQGPEVWIPVRNEDILKTLTSQ</sequence>
<organism evidence="2 3">
    <name type="scientific">Symbiodinium microadriaticum</name>
    <name type="common">Dinoflagellate</name>
    <name type="synonym">Zooxanthella microadriatica</name>
    <dbReference type="NCBI Taxonomy" id="2951"/>
    <lineage>
        <taxon>Eukaryota</taxon>
        <taxon>Sar</taxon>
        <taxon>Alveolata</taxon>
        <taxon>Dinophyceae</taxon>
        <taxon>Suessiales</taxon>
        <taxon>Symbiodiniaceae</taxon>
        <taxon>Symbiodinium</taxon>
    </lineage>
</organism>
<keyword evidence="1" id="KW-0472">Membrane</keyword>
<evidence type="ECO:0000256" key="1">
    <source>
        <dbReference type="SAM" id="Phobius"/>
    </source>
</evidence>
<dbReference type="OrthoDB" id="405907at2759"/>
<dbReference type="Proteomes" id="UP000186817">
    <property type="component" value="Unassembled WGS sequence"/>
</dbReference>